<organism evidence="2">
    <name type="scientific">marine sediment metagenome</name>
    <dbReference type="NCBI Taxonomy" id="412755"/>
    <lineage>
        <taxon>unclassified sequences</taxon>
        <taxon>metagenomes</taxon>
        <taxon>ecological metagenomes</taxon>
    </lineage>
</organism>
<feature type="compositionally biased region" description="Basic and acidic residues" evidence="1">
    <location>
        <begin position="93"/>
        <end position="123"/>
    </location>
</feature>
<reference evidence="2" key="1">
    <citation type="journal article" date="2015" name="Nature">
        <title>Complex archaea that bridge the gap between prokaryotes and eukaryotes.</title>
        <authorList>
            <person name="Spang A."/>
            <person name="Saw J.H."/>
            <person name="Jorgensen S.L."/>
            <person name="Zaremba-Niedzwiedzka K."/>
            <person name="Martijn J."/>
            <person name="Lind A.E."/>
            <person name="van Eijk R."/>
            <person name="Schleper C."/>
            <person name="Guy L."/>
            <person name="Ettema T.J."/>
        </authorList>
    </citation>
    <scope>NUCLEOTIDE SEQUENCE</scope>
</reference>
<name>A0A0F9MNN6_9ZZZZ</name>
<sequence length="271" mass="30286">MDAIAAGKLGLGQIVVVSQIPTKRSLVEVGRDREGFWRTYAIEGPELYIKIYEYFPRKPYQALGWLEGHDDLRQRIEVRLESLNSIAGQQARAKLDAADDERDATRAEQEAKDAAKQERDDTRAAEIKEWAAEHGSTRLKAQIELGLDGWPLYLHERLTADWTPVTGPGTDDFASPELDNDGEHGVTLVNPSLLLAKAAKQIATRAVELGLAADIDDAIGSIEIVPIEFAIDSDDYSEEEMCERQEYVTFAGYRPGSEAFETKTIRFRCEE</sequence>
<feature type="region of interest" description="Disordered" evidence="1">
    <location>
        <begin position="91"/>
        <end position="123"/>
    </location>
</feature>
<evidence type="ECO:0000256" key="1">
    <source>
        <dbReference type="SAM" id="MobiDB-lite"/>
    </source>
</evidence>
<protein>
    <submittedName>
        <fullName evidence="2">Uncharacterized protein</fullName>
    </submittedName>
</protein>
<gene>
    <name evidence="2" type="ORF">LCGC14_1068890</name>
</gene>
<dbReference type="EMBL" id="LAZR01004591">
    <property type="protein sequence ID" value="KKN07249.1"/>
    <property type="molecule type" value="Genomic_DNA"/>
</dbReference>
<proteinExistence type="predicted"/>
<accession>A0A0F9MNN6</accession>
<dbReference type="AlphaFoldDB" id="A0A0F9MNN6"/>
<evidence type="ECO:0000313" key="2">
    <source>
        <dbReference type="EMBL" id="KKN07249.1"/>
    </source>
</evidence>
<comment type="caution">
    <text evidence="2">The sequence shown here is derived from an EMBL/GenBank/DDBJ whole genome shotgun (WGS) entry which is preliminary data.</text>
</comment>